<dbReference type="OrthoDB" id="29023at2759"/>
<sequence length="308" mass="34186">MNYDRIKATSKPIRSSSVPATLIQSPNSFQILDSPVLRPAPGKKKRRHHSRKSQGSIHSPLWDDSTSDHLVPDAATETPTSMSSATSSVSSSPLHSFRSIDDPTSMQQVNEPPRSPTTVRPQSTRSTPQQQPYSTFIKASPKVPAPTPDSPIATTTPLSPAPPPTPSSPVPPPDSPSSRASQRQDHYGLPSMSFWDYLRDELTVADFDTAQEIKRERVTNFLAVPSSLEKVSALNYPCESNHVTHILIFSFAMVVMMDQLMGFGYVVCLDSFLYTFTILPLRFALAFYHYLQSIYVNVNNLWHRNGGR</sequence>
<dbReference type="Proteomes" id="UP000078561">
    <property type="component" value="Unassembled WGS sequence"/>
</dbReference>
<keyword evidence="9" id="KW-1185">Reference proteome</keyword>
<evidence type="ECO:0000256" key="3">
    <source>
        <dbReference type="ARBA" id="ARBA00022692"/>
    </source>
</evidence>
<comment type="subcellular location">
    <subcellularLocation>
        <location evidence="1">Membrane</location>
        <topology evidence="1">Multi-pass membrane protein</topology>
    </subcellularLocation>
</comment>
<evidence type="ECO:0000256" key="2">
    <source>
        <dbReference type="ARBA" id="ARBA00008803"/>
    </source>
</evidence>
<dbReference type="InParanoid" id="A0A163JI82"/>
<keyword evidence="5 7" id="KW-0472">Membrane</keyword>
<name>A0A163JI82_ABSGL</name>
<feature type="compositionally biased region" description="Pro residues" evidence="6">
    <location>
        <begin position="159"/>
        <end position="175"/>
    </location>
</feature>
<evidence type="ECO:0000256" key="7">
    <source>
        <dbReference type="SAM" id="Phobius"/>
    </source>
</evidence>
<evidence type="ECO:0000256" key="6">
    <source>
        <dbReference type="SAM" id="MobiDB-lite"/>
    </source>
</evidence>
<dbReference type="PANTHER" id="PTHR13317:SF4">
    <property type="entry name" value="TRANSMEMBRANE ANTERIOR POSTERIOR TRANSFORMATION PROTEIN 1 HOMOLOG"/>
    <property type="match status" value="1"/>
</dbReference>
<feature type="transmembrane region" description="Helical" evidence="7">
    <location>
        <begin position="272"/>
        <end position="291"/>
    </location>
</feature>
<dbReference type="GO" id="GO:0005789">
    <property type="term" value="C:endoplasmic reticulum membrane"/>
    <property type="evidence" value="ECO:0007669"/>
    <property type="project" value="TreeGrafter"/>
</dbReference>
<keyword evidence="3 7" id="KW-0812">Transmembrane</keyword>
<evidence type="ECO:0000256" key="4">
    <source>
        <dbReference type="ARBA" id="ARBA00022989"/>
    </source>
</evidence>
<gene>
    <name evidence="8" type="primary">ABSGL_07212.1 scaffold 8717</name>
</gene>
<dbReference type="STRING" id="4829.A0A163JI82"/>
<dbReference type="PANTHER" id="PTHR13317">
    <property type="entry name" value="TRANSMEMBRANE ANTERIOR POSTERIOR TRANSFORMATION PROTEIN 1 HOMOLOG"/>
    <property type="match status" value="1"/>
</dbReference>
<feature type="compositionally biased region" description="Basic residues" evidence="6">
    <location>
        <begin position="41"/>
        <end position="52"/>
    </location>
</feature>
<dbReference type="InterPro" id="IPR008010">
    <property type="entry name" value="Tatp1"/>
</dbReference>
<organism evidence="8">
    <name type="scientific">Absidia glauca</name>
    <name type="common">Pin mould</name>
    <dbReference type="NCBI Taxonomy" id="4829"/>
    <lineage>
        <taxon>Eukaryota</taxon>
        <taxon>Fungi</taxon>
        <taxon>Fungi incertae sedis</taxon>
        <taxon>Mucoromycota</taxon>
        <taxon>Mucoromycotina</taxon>
        <taxon>Mucoromycetes</taxon>
        <taxon>Mucorales</taxon>
        <taxon>Cunninghamellaceae</taxon>
        <taxon>Absidia</taxon>
    </lineage>
</organism>
<evidence type="ECO:0000313" key="8">
    <source>
        <dbReference type="EMBL" id="SAM01471.1"/>
    </source>
</evidence>
<feature type="region of interest" description="Disordered" evidence="6">
    <location>
        <begin position="1"/>
        <end position="185"/>
    </location>
</feature>
<feature type="compositionally biased region" description="Low complexity" evidence="6">
    <location>
        <begin position="81"/>
        <end position="97"/>
    </location>
</feature>
<feature type="transmembrane region" description="Helical" evidence="7">
    <location>
        <begin position="246"/>
        <end position="266"/>
    </location>
</feature>
<evidence type="ECO:0000256" key="5">
    <source>
        <dbReference type="ARBA" id="ARBA00023136"/>
    </source>
</evidence>
<evidence type="ECO:0000313" key="9">
    <source>
        <dbReference type="Proteomes" id="UP000078561"/>
    </source>
</evidence>
<evidence type="ECO:0000256" key="1">
    <source>
        <dbReference type="ARBA" id="ARBA00004141"/>
    </source>
</evidence>
<feature type="compositionally biased region" description="Polar residues" evidence="6">
    <location>
        <begin position="12"/>
        <end position="31"/>
    </location>
</feature>
<dbReference type="AlphaFoldDB" id="A0A163JI82"/>
<keyword evidence="4 7" id="KW-1133">Transmembrane helix</keyword>
<accession>A0A163JI82</accession>
<dbReference type="EMBL" id="LT553527">
    <property type="protein sequence ID" value="SAM01471.1"/>
    <property type="molecule type" value="Genomic_DNA"/>
</dbReference>
<comment type="similarity">
    <text evidence="2">Belongs to the TAPT1 family.</text>
</comment>
<reference evidence="8" key="1">
    <citation type="submission" date="2016-04" db="EMBL/GenBank/DDBJ databases">
        <authorList>
            <person name="Evans L.H."/>
            <person name="Alamgir A."/>
            <person name="Owens N."/>
            <person name="Weber N.D."/>
            <person name="Virtaneva K."/>
            <person name="Barbian K."/>
            <person name="Babar A."/>
            <person name="Rosenke K."/>
        </authorList>
    </citation>
    <scope>NUCLEOTIDE SEQUENCE [LARGE SCALE GENOMIC DNA]</scope>
    <source>
        <strain evidence="8">CBS 101.48</strain>
    </source>
</reference>
<proteinExistence type="inferred from homology"/>
<protein>
    <submittedName>
        <fullName evidence="8">Uncharacterized protein</fullName>
    </submittedName>
</protein>
<feature type="compositionally biased region" description="Low complexity" evidence="6">
    <location>
        <begin position="120"/>
        <end position="135"/>
    </location>
</feature>